<proteinExistence type="predicted"/>
<organism evidence="1">
    <name type="scientific">uncultured Thermomicrobiales bacterium</name>
    <dbReference type="NCBI Taxonomy" id="1645740"/>
    <lineage>
        <taxon>Bacteria</taxon>
        <taxon>Pseudomonadati</taxon>
        <taxon>Thermomicrobiota</taxon>
        <taxon>Thermomicrobia</taxon>
        <taxon>Thermomicrobiales</taxon>
        <taxon>environmental samples</taxon>
    </lineage>
</organism>
<dbReference type="EMBL" id="CADCWI010000044">
    <property type="protein sequence ID" value="CAA9548962.1"/>
    <property type="molecule type" value="Genomic_DNA"/>
</dbReference>
<name>A0A6J4UIG3_9BACT</name>
<reference evidence="1" key="1">
    <citation type="submission" date="2020-02" db="EMBL/GenBank/DDBJ databases">
        <authorList>
            <person name="Meier V. D."/>
        </authorList>
    </citation>
    <scope>NUCLEOTIDE SEQUENCE</scope>
    <source>
        <strain evidence="1">AVDCRST_MAG43</strain>
    </source>
</reference>
<dbReference type="AlphaFoldDB" id="A0A6J4UIG3"/>
<evidence type="ECO:0000313" key="1">
    <source>
        <dbReference type="EMBL" id="CAA9548962.1"/>
    </source>
</evidence>
<gene>
    <name evidence="1" type="ORF">AVDCRST_MAG43-892</name>
</gene>
<sequence length="58" mass="6223">MTSTTLVVSEAGCPAVHSDVAVLAETSFRRVPQAVQNFAPGRTAAPQFEHVFISGSYW</sequence>
<protein>
    <submittedName>
        <fullName evidence="1">Uncharacterized protein</fullName>
    </submittedName>
</protein>
<accession>A0A6J4UIG3</accession>